<dbReference type="Pfam" id="PF01231">
    <property type="entry name" value="IDO"/>
    <property type="match status" value="1"/>
</dbReference>
<dbReference type="GO" id="GO:0020037">
    <property type="term" value="F:heme binding"/>
    <property type="evidence" value="ECO:0007669"/>
    <property type="project" value="InterPro"/>
</dbReference>
<keyword evidence="1" id="KW-0479">Metal-binding</keyword>
<proteinExistence type="predicted"/>
<protein>
    <recommendedName>
        <fullName evidence="4">Indoleamine 2,3-dioxygenase</fullName>
    </recommendedName>
</protein>
<evidence type="ECO:0000313" key="3">
    <source>
        <dbReference type="EMBL" id="QHT88843.1"/>
    </source>
</evidence>
<dbReference type="GO" id="GO:0019441">
    <property type="term" value="P:L-tryptophan catabolic process to kynurenine"/>
    <property type="evidence" value="ECO:0007669"/>
    <property type="project" value="InterPro"/>
</dbReference>
<evidence type="ECO:0000256" key="2">
    <source>
        <dbReference type="ARBA" id="ARBA00023004"/>
    </source>
</evidence>
<name>A0A6C0I9X8_9ZZZZ</name>
<dbReference type="SUPFAM" id="SSF140959">
    <property type="entry name" value="Indolic compounds 2,3-dioxygenase-like"/>
    <property type="match status" value="1"/>
</dbReference>
<dbReference type="PANTHER" id="PTHR28657:SF3">
    <property type="entry name" value="INDOLEAMINE 2,3-DIOXYGENASE"/>
    <property type="match status" value="1"/>
</dbReference>
<dbReference type="GO" id="GO:0016491">
    <property type="term" value="F:oxidoreductase activity"/>
    <property type="evidence" value="ECO:0007669"/>
    <property type="project" value="UniProtKB-ARBA"/>
</dbReference>
<dbReference type="InterPro" id="IPR000898">
    <property type="entry name" value="Indolamine_dOase"/>
</dbReference>
<evidence type="ECO:0008006" key="4">
    <source>
        <dbReference type="Google" id="ProtNLM"/>
    </source>
</evidence>
<accession>A0A6C0I9X8</accession>
<organism evidence="3">
    <name type="scientific">viral metagenome</name>
    <dbReference type="NCBI Taxonomy" id="1070528"/>
    <lineage>
        <taxon>unclassified sequences</taxon>
        <taxon>metagenomes</taxon>
        <taxon>organismal metagenomes</taxon>
    </lineage>
</organism>
<dbReference type="EMBL" id="MN740124">
    <property type="protein sequence ID" value="QHT88843.1"/>
    <property type="molecule type" value="Genomic_DNA"/>
</dbReference>
<dbReference type="Gene3D" id="1.20.58.480">
    <property type="match status" value="1"/>
</dbReference>
<evidence type="ECO:0000256" key="1">
    <source>
        <dbReference type="ARBA" id="ARBA00022723"/>
    </source>
</evidence>
<keyword evidence="2" id="KW-0408">Iron</keyword>
<dbReference type="AlphaFoldDB" id="A0A6C0I9X8"/>
<reference evidence="3" key="1">
    <citation type="journal article" date="2020" name="Nature">
        <title>Giant virus diversity and host interactions through global metagenomics.</title>
        <authorList>
            <person name="Schulz F."/>
            <person name="Roux S."/>
            <person name="Paez-Espino D."/>
            <person name="Jungbluth S."/>
            <person name="Walsh D.A."/>
            <person name="Denef V.J."/>
            <person name="McMahon K.D."/>
            <person name="Konstantinidis K.T."/>
            <person name="Eloe-Fadrosh E.A."/>
            <person name="Kyrpides N.C."/>
            <person name="Woyke T."/>
        </authorList>
    </citation>
    <scope>NUCLEOTIDE SEQUENCE</scope>
    <source>
        <strain evidence="3">GVMAG-M-3300023184-51</strain>
    </source>
</reference>
<dbReference type="PANTHER" id="PTHR28657">
    <property type="entry name" value="INDOLEAMINE 2,3-DIOXYGENASE"/>
    <property type="match status" value="1"/>
</dbReference>
<sequence>MSYWEKNYTDGFFNVSGENGFLPIKDPLKVLPEQYIELQNLINKLHVFYSDNKCLDCDCAEKCKNGVLGIPDEIVSQVGIIPDYSKLIELETDVFVLQALYRAYTFVTSGFTLEQAYQEFLKSGNYGVARQLLPANIAVPLVLVSNKLDVYPWLDYHYSYSLGNYVKKDLTGDLHWKNLDMACKFTGTSDEIGFIMVHVYINEMSPNLVGSVLDYGRNKNTTSLQICGRVMQEMNRRRRDMWTASRHERYNDFRIFIMGIKGNDNIFGQGLVYENCFENLPQQYRGQTGAQDSIIPMIDIFSGIVDFYPDNKLTEYLLDLRTYRPKCIQNFFVDLRSHYKEQPLFKQLADAKCYEGLVYLLKIVDEVYLFRNGHWQFVQKYIMSNTKYAFATGGTPITTWLINQIEAVLEYERVIIEYLHSQKESELTYSDSCKELWLNLSNTYHKKRDLLVEQVSELKKIDYNIEFVYMKNSEVNLEDSKL</sequence>
<dbReference type="GO" id="GO:0046872">
    <property type="term" value="F:metal ion binding"/>
    <property type="evidence" value="ECO:0007669"/>
    <property type="project" value="UniProtKB-KW"/>
</dbReference>
<dbReference type="InterPro" id="IPR037217">
    <property type="entry name" value="Trp/Indoleamine_2_3_dOase-like"/>
</dbReference>